<evidence type="ECO:0000259" key="3">
    <source>
        <dbReference type="PROSITE" id="PS01124"/>
    </source>
</evidence>
<dbReference type="InterPro" id="IPR009057">
    <property type="entry name" value="Homeodomain-like_sf"/>
</dbReference>
<dbReference type="EMBL" id="CP089982">
    <property type="protein sequence ID" value="WXA99698.1"/>
    <property type="molecule type" value="Genomic_DNA"/>
</dbReference>
<dbReference type="Gene3D" id="1.10.260.40">
    <property type="entry name" value="lambda repressor-like DNA-binding domains"/>
    <property type="match status" value="1"/>
</dbReference>
<dbReference type="SUPFAM" id="SSF47413">
    <property type="entry name" value="lambda repressor-like DNA-binding domains"/>
    <property type="match status" value="1"/>
</dbReference>
<dbReference type="Gene3D" id="1.10.10.60">
    <property type="entry name" value="Homeodomain-like"/>
    <property type="match status" value="2"/>
</dbReference>
<dbReference type="InterPro" id="IPR041413">
    <property type="entry name" value="MLTR_LBD"/>
</dbReference>
<keyword evidence="5" id="KW-1185">Reference proteome</keyword>
<gene>
    <name evidence="4" type="ORF">LZC95_23145</name>
</gene>
<keyword evidence="1" id="KW-0805">Transcription regulation</keyword>
<dbReference type="SUPFAM" id="SSF46689">
    <property type="entry name" value="Homeodomain-like"/>
    <property type="match status" value="2"/>
</dbReference>
<name>A0ABZ2KQW8_9BACT</name>
<evidence type="ECO:0000313" key="4">
    <source>
        <dbReference type="EMBL" id="WXA99698.1"/>
    </source>
</evidence>
<dbReference type="InterPro" id="IPR018060">
    <property type="entry name" value="HTH_AraC"/>
</dbReference>
<dbReference type="Pfam" id="PF17765">
    <property type="entry name" value="MLTR_LBD"/>
    <property type="match status" value="1"/>
</dbReference>
<dbReference type="InterPro" id="IPR010982">
    <property type="entry name" value="Lambda_DNA-bd_dom_sf"/>
</dbReference>
<dbReference type="SMART" id="SM00342">
    <property type="entry name" value="HTH_ARAC"/>
    <property type="match status" value="1"/>
</dbReference>
<dbReference type="PANTHER" id="PTHR35010">
    <property type="entry name" value="BLL4672 PROTEIN-RELATED"/>
    <property type="match status" value="1"/>
</dbReference>
<dbReference type="Pfam" id="PF13560">
    <property type="entry name" value="HTH_31"/>
    <property type="match status" value="1"/>
</dbReference>
<dbReference type="Proteomes" id="UP001379533">
    <property type="component" value="Chromosome"/>
</dbReference>
<feature type="domain" description="HTH araC/xylS-type" evidence="3">
    <location>
        <begin position="276"/>
        <end position="373"/>
    </location>
</feature>
<organism evidence="4 5">
    <name type="scientific">Pendulispora brunnea</name>
    <dbReference type="NCBI Taxonomy" id="2905690"/>
    <lineage>
        <taxon>Bacteria</taxon>
        <taxon>Pseudomonadati</taxon>
        <taxon>Myxococcota</taxon>
        <taxon>Myxococcia</taxon>
        <taxon>Myxococcales</taxon>
        <taxon>Sorangiineae</taxon>
        <taxon>Pendulisporaceae</taxon>
        <taxon>Pendulispora</taxon>
    </lineage>
</organism>
<evidence type="ECO:0000313" key="5">
    <source>
        <dbReference type="Proteomes" id="UP001379533"/>
    </source>
</evidence>
<protein>
    <submittedName>
        <fullName evidence="4">Helix-turn-helix domain-containing protein</fullName>
    </submittedName>
</protein>
<evidence type="ECO:0000256" key="2">
    <source>
        <dbReference type="ARBA" id="ARBA00023163"/>
    </source>
</evidence>
<dbReference type="Pfam" id="PF12833">
    <property type="entry name" value="HTH_18"/>
    <property type="match status" value="1"/>
</dbReference>
<dbReference type="Gene3D" id="3.30.450.180">
    <property type="match status" value="1"/>
</dbReference>
<dbReference type="RefSeq" id="WP_394850340.1">
    <property type="nucleotide sequence ID" value="NZ_CP089982.1"/>
</dbReference>
<sequence length="385" mass="42728">MTDARRTLGDLLRKARVRAGATPEAIAERAGVGASWYAWVEEGRNIGLSATALRWICDALELASGPRARVFELAGLGKALALATVRAEPVPASLRRLLDGLALYPAYVTGRRLDVLAWNEACEALFRCSTIAPERRNSFVFLFTQPDVRELMDNWEEQARAAVEELRAAIEASPTDPWLLEVPELLSPRSAEFQAFWARKPSPPPPAFSTRKVFNKGALGKMVFQAENLSTRDAPDLCVRIYVPDEATQPKVQSLLAQHRRDARAKKKAGQYAVVRTLKEHLDACYAREVPLDELAALVSMNKFAMVRAFTAEVGFPPHAYQVLLRIHHARLLLQAGNTAAATATAVGFADQSHLNRHFKRIEGMTPGEYGRRARRIQEELSARP</sequence>
<accession>A0ABZ2KQW8</accession>
<evidence type="ECO:0000256" key="1">
    <source>
        <dbReference type="ARBA" id="ARBA00023015"/>
    </source>
</evidence>
<reference evidence="4 5" key="1">
    <citation type="submission" date="2021-12" db="EMBL/GenBank/DDBJ databases">
        <title>Discovery of the Pendulisporaceae a myxobacterial family with distinct sporulation behavior and unique specialized metabolism.</title>
        <authorList>
            <person name="Garcia R."/>
            <person name="Popoff A."/>
            <person name="Bader C.D."/>
            <person name="Loehr J."/>
            <person name="Walesch S."/>
            <person name="Walt C."/>
            <person name="Boldt J."/>
            <person name="Bunk B."/>
            <person name="Haeckl F.J.F.P.J."/>
            <person name="Gunesch A.P."/>
            <person name="Birkelbach J."/>
            <person name="Nuebel U."/>
            <person name="Pietschmann T."/>
            <person name="Bach T."/>
            <person name="Mueller R."/>
        </authorList>
    </citation>
    <scope>NUCLEOTIDE SEQUENCE [LARGE SCALE GENOMIC DNA]</scope>
    <source>
        <strain evidence="4 5">MSr12523</strain>
    </source>
</reference>
<proteinExistence type="predicted"/>
<dbReference type="InterPro" id="IPR001387">
    <property type="entry name" value="Cro/C1-type_HTH"/>
</dbReference>
<dbReference type="PROSITE" id="PS01124">
    <property type="entry name" value="HTH_ARAC_FAMILY_2"/>
    <property type="match status" value="1"/>
</dbReference>
<keyword evidence="2" id="KW-0804">Transcription</keyword>
<dbReference type="CDD" id="cd00093">
    <property type="entry name" value="HTH_XRE"/>
    <property type="match status" value="1"/>
</dbReference>